<dbReference type="OrthoDB" id="6022699at2759"/>
<dbReference type="Pfam" id="PF04774">
    <property type="entry name" value="HABP4_PAI-RBP1"/>
    <property type="match status" value="1"/>
</dbReference>
<dbReference type="EMBL" id="CVRI01000074">
    <property type="protein sequence ID" value="CRL08132.1"/>
    <property type="molecule type" value="Genomic_DNA"/>
</dbReference>
<evidence type="ECO:0000313" key="3">
    <source>
        <dbReference type="EMBL" id="CRL08132.1"/>
    </source>
</evidence>
<feature type="compositionally biased region" description="Basic and acidic residues" evidence="1">
    <location>
        <begin position="124"/>
        <end position="147"/>
    </location>
</feature>
<dbReference type="STRING" id="568069.A0A1J1J8L5"/>
<feature type="compositionally biased region" description="Basic and acidic residues" evidence="1">
    <location>
        <begin position="58"/>
        <end position="71"/>
    </location>
</feature>
<gene>
    <name evidence="3" type="ORF">CLUMA_CG020845</name>
</gene>
<dbReference type="GO" id="GO:0005634">
    <property type="term" value="C:nucleus"/>
    <property type="evidence" value="ECO:0007669"/>
    <property type="project" value="TreeGrafter"/>
</dbReference>
<feature type="region of interest" description="Disordered" evidence="1">
    <location>
        <begin position="33"/>
        <end position="202"/>
    </location>
</feature>
<sequence length="403" mass="46224">MENHYGIGIANRYELFYDQDDVTDFETVITKKKEKKIKEPAQQNQLTSSTNIVQPKSSSEKENKQLKKDTLENGNLQNKPNQGQRRGIKDQQNNINKDNSTTQQKEDKIFFNNRPILNKSGNTENREERNNRRNKEMNGMSDFEKPRNVGGNAVGQRNQNRNRNFEGRKRERDRQSGSDKTGVKAIDKRDGNGKGNWGSVKQDIDDINKPLIDDEQKEGVDEVILEPTAITAVGDELKEMTLDEWKAQRQAQLLQPQYNLRKAGEGEDNAQWDKMKRLDKKYGDDELNRKDDGLSTGKKEDGKKKQVLDIEFHFNDGRRGGLGRRPGTGGKISGGHGNTQNRRPRTNRDSGERKDDLHNAGGENRERRTLRRPRFDNRRGELHGHDAQHAPKVNDERDFPSLG</sequence>
<feature type="region of interest" description="Disordered" evidence="1">
    <location>
        <begin position="260"/>
        <end position="403"/>
    </location>
</feature>
<proteinExistence type="predicted"/>
<dbReference type="PANTHER" id="PTHR12299">
    <property type="entry name" value="HYALURONIC ACID-BINDING PROTEIN 4"/>
    <property type="match status" value="1"/>
</dbReference>
<reference evidence="3 4" key="1">
    <citation type="submission" date="2015-04" db="EMBL/GenBank/DDBJ databases">
        <authorList>
            <person name="Syromyatnikov M.Y."/>
            <person name="Popov V.N."/>
        </authorList>
    </citation>
    <scope>NUCLEOTIDE SEQUENCE [LARGE SCALE GENOMIC DNA]</scope>
</reference>
<feature type="compositionally biased region" description="Basic and acidic residues" evidence="1">
    <location>
        <begin position="271"/>
        <end position="319"/>
    </location>
</feature>
<dbReference type="InterPro" id="IPR006861">
    <property type="entry name" value="HABP4_PAIRBP1-bd"/>
</dbReference>
<evidence type="ECO:0000259" key="2">
    <source>
        <dbReference type="SMART" id="SM01233"/>
    </source>
</evidence>
<dbReference type="GO" id="GO:0003723">
    <property type="term" value="F:RNA binding"/>
    <property type="evidence" value="ECO:0007669"/>
    <property type="project" value="InterPro"/>
</dbReference>
<dbReference type="PANTHER" id="PTHR12299:SF17">
    <property type="entry name" value="AT19571P-RELATED"/>
    <property type="match status" value="1"/>
</dbReference>
<accession>A0A1J1J8L5</accession>
<feature type="compositionally biased region" description="Basic and acidic residues" evidence="1">
    <location>
        <begin position="346"/>
        <end position="403"/>
    </location>
</feature>
<keyword evidence="4" id="KW-1185">Reference proteome</keyword>
<feature type="compositionally biased region" description="Basic and acidic residues" evidence="1">
    <location>
        <begin position="163"/>
        <end position="192"/>
    </location>
</feature>
<dbReference type="InterPro" id="IPR039764">
    <property type="entry name" value="HABP4/SERBP1-like"/>
</dbReference>
<evidence type="ECO:0000256" key="1">
    <source>
        <dbReference type="SAM" id="MobiDB-lite"/>
    </source>
</evidence>
<dbReference type="Proteomes" id="UP000183832">
    <property type="component" value="Unassembled WGS sequence"/>
</dbReference>
<name>A0A1J1J8L5_9DIPT</name>
<dbReference type="AlphaFoldDB" id="A0A1J1J8L5"/>
<dbReference type="GO" id="GO:0005737">
    <property type="term" value="C:cytoplasm"/>
    <property type="evidence" value="ECO:0007669"/>
    <property type="project" value="TreeGrafter"/>
</dbReference>
<protein>
    <submittedName>
        <fullName evidence="3">CLUMA_CG020845, isoform A</fullName>
    </submittedName>
</protein>
<feature type="compositionally biased region" description="Gly residues" evidence="1">
    <location>
        <begin position="323"/>
        <end position="337"/>
    </location>
</feature>
<dbReference type="SMART" id="SM01233">
    <property type="entry name" value="HABP4_PAI-RBP1"/>
    <property type="match status" value="1"/>
</dbReference>
<organism evidence="3 4">
    <name type="scientific">Clunio marinus</name>
    <dbReference type="NCBI Taxonomy" id="568069"/>
    <lineage>
        <taxon>Eukaryota</taxon>
        <taxon>Metazoa</taxon>
        <taxon>Ecdysozoa</taxon>
        <taxon>Arthropoda</taxon>
        <taxon>Hexapoda</taxon>
        <taxon>Insecta</taxon>
        <taxon>Pterygota</taxon>
        <taxon>Neoptera</taxon>
        <taxon>Endopterygota</taxon>
        <taxon>Diptera</taxon>
        <taxon>Nematocera</taxon>
        <taxon>Chironomoidea</taxon>
        <taxon>Chironomidae</taxon>
        <taxon>Clunio</taxon>
    </lineage>
</organism>
<feature type="compositionally biased region" description="Polar residues" evidence="1">
    <location>
        <begin position="41"/>
        <end position="57"/>
    </location>
</feature>
<evidence type="ECO:0000313" key="4">
    <source>
        <dbReference type="Proteomes" id="UP000183832"/>
    </source>
</evidence>
<feature type="domain" description="Hyaluronan/mRNA-binding protein" evidence="2">
    <location>
        <begin position="168"/>
        <end position="266"/>
    </location>
</feature>
<feature type="compositionally biased region" description="Polar residues" evidence="1">
    <location>
        <begin position="72"/>
        <end position="103"/>
    </location>
</feature>